<dbReference type="SUPFAM" id="SSF88659">
    <property type="entry name" value="Sigma3 and sigma4 domains of RNA polymerase sigma factors"/>
    <property type="match status" value="1"/>
</dbReference>
<name>A0ABQ1JZW5_9PROT</name>
<dbReference type="InterPro" id="IPR013325">
    <property type="entry name" value="RNA_pol_sigma_r2"/>
</dbReference>
<dbReference type="Pfam" id="PF04542">
    <property type="entry name" value="Sigma70_r2"/>
    <property type="match status" value="1"/>
</dbReference>
<dbReference type="InterPro" id="IPR013249">
    <property type="entry name" value="RNA_pol_sigma70_r4_t2"/>
</dbReference>
<dbReference type="Gene3D" id="1.10.1740.10">
    <property type="match status" value="1"/>
</dbReference>
<dbReference type="SUPFAM" id="SSF88946">
    <property type="entry name" value="Sigma2 domain of RNA polymerase sigma factors"/>
    <property type="match status" value="1"/>
</dbReference>
<sequence length="164" mass="18325">MTNRPGLNNEIVEAMPHVRRFAYSLTRNAADADDLVQTVIERVLDRGVPDDVELKKWMFRVCRNLWIDGLRAAKTRMDAVPELKDQPADTLSSEKVAADQMMMAKTRQAIDELPDAYREVMTVVGLGGASYKEAAAMLDTPIGTIMSRLGRARAMVAERTGYHD</sequence>
<keyword evidence="3" id="KW-0731">Sigma factor</keyword>
<dbReference type="PANTHER" id="PTHR43133">
    <property type="entry name" value="RNA POLYMERASE ECF-TYPE SIGMA FACTO"/>
    <property type="match status" value="1"/>
</dbReference>
<feature type="domain" description="RNA polymerase sigma factor 70 region 4 type 2" evidence="6">
    <location>
        <begin position="107"/>
        <end position="154"/>
    </location>
</feature>
<evidence type="ECO:0000259" key="5">
    <source>
        <dbReference type="Pfam" id="PF04542"/>
    </source>
</evidence>
<dbReference type="Gene3D" id="1.10.10.10">
    <property type="entry name" value="Winged helix-like DNA-binding domain superfamily/Winged helix DNA-binding domain"/>
    <property type="match status" value="1"/>
</dbReference>
<evidence type="ECO:0000256" key="3">
    <source>
        <dbReference type="ARBA" id="ARBA00023082"/>
    </source>
</evidence>
<comment type="caution">
    <text evidence="7">The sequence shown here is derived from an EMBL/GenBank/DDBJ whole genome shotgun (WGS) entry which is preliminary data.</text>
</comment>
<keyword evidence="2" id="KW-0805">Transcription regulation</keyword>
<dbReference type="PANTHER" id="PTHR43133:SF25">
    <property type="entry name" value="RNA POLYMERASE SIGMA FACTOR RFAY-RELATED"/>
    <property type="match status" value="1"/>
</dbReference>
<dbReference type="InterPro" id="IPR007627">
    <property type="entry name" value="RNA_pol_sigma70_r2"/>
</dbReference>
<dbReference type="InterPro" id="IPR039425">
    <property type="entry name" value="RNA_pol_sigma-70-like"/>
</dbReference>
<accession>A0ABQ1JZW5</accession>
<evidence type="ECO:0000313" key="7">
    <source>
        <dbReference type="EMBL" id="GGB80699.1"/>
    </source>
</evidence>
<dbReference type="Pfam" id="PF08281">
    <property type="entry name" value="Sigma70_r4_2"/>
    <property type="match status" value="1"/>
</dbReference>
<keyword evidence="7" id="KW-0240">DNA-directed RNA polymerase</keyword>
<evidence type="ECO:0000256" key="2">
    <source>
        <dbReference type="ARBA" id="ARBA00023015"/>
    </source>
</evidence>
<dbReference type="RefSeq" id="WP_084394850.1">
    <property type="nucleotide sequence ID" value="NZ_BMKF01000003.1"/>
</dbReference>
<organism evidence="7 8">
    <name type="scientific">Henriciella pelagia</name>
    <dbReference type="NCBI Taxonomy" id="1977912"/>
    <lineage>
        <taxon>Bacteria</taxon>
        <taxon>Pseudomonadati</taxon>
        <taxon>Pseudomonadota</taxon>
        <taxon>Alphaproteobacteria</taxon>
        <taxon>Hyphomonadales</taxon>
        <taxon>Hyphomonadaceae</taxon>
        <taxon>Henriciella</taxon>
    </lineage>
</organism>
<keyword evidence="4" id="KW-0804">Transcription</keyword>
<dbReference type="GO" id="GO:0000428">
    <property type="term" value="C:DNA-directed RNA polymerase complex"/>
    <property type="evidence" value="ECO:0007669"/>
    <property type="project" value="UniProtKB-KW"/>
</dbReference>
<evidence type="ECO:0000256" key="1">
    <source>
        <dbReference type="ARBA" id="ARBA00010641"/>
    </source>
</evidence>
<keyword evidence="8" id="KW-1185">Reference proteome</keyword>
<proteinExistence type="inferred from homology"/>
<protein>
    <submittedName>
        <fullName evidence="7">DNA-directed RNA polymerase sigma-70 factor</fullName>
    </submittedName>
</protein>
<dbReference type="InterPro" id="IPR014284">
    <property type="entry name" value="RNA_pol_sigma-70_dom"/>
</dbReference>
<dbReference type="InterPro" id="IPR013324">
    <property type="entry name" value="RNA_pol_sigma_r3/r4-like"/>
</dbReference>
<dbReference type="EMBL" id="BMKF01000003">
    <property type="protein sequence ID" value="GGB80699.1"/>
    <property type="molecule type" value="Genomic_DNA"/>
</dbReference>
<evidence type="ECO:0000259" key="6">
    <source>
        <dbReference type="Pfam" id="PF08281"/>
    </source>
</evidence>
<gene>
    <name evidence="7" type="ORF">GCM10011503_31830</name>
</gene>
<dbReference type="InterPro" id="IPR036388">
    <property type="entry name" value="WH-like_DNA-bd_sf"/>
</dbReference>
<dbReference type="CDD" id="cd06171">
    <property type="entry name" value="Sigma70_r4"/>
    <property type="match status" value="1"/>
</dbReference>
<evidence type="ECO:0000313" key="8">
    <source>
        <dbReference type="Proteomes" id="UP000628854"/>
    </source>
</evidence>
<feature type="domain" description="RNA polymerase sigma-70 region 2" evidence="5">
    <location>
        <begin position="15"/>
        <end position="74"/>
    </location>
</feature>
<dbReference type="NCBIfam" id="TIGR02937">
    <property type="entry name" value="sigma70-ECF"/>
    <property type="match status" value="1"/>
</dbReference>
<dbReference type="Proteomes" id="UP000628854">
    <property type="component" value="Unassembled WGS sequence"/>
</dbReference>
<comment type="similarity">
    <text evidence="1">Belongs to the sigma-70 factor family. ECF subfamily.</text>
</comment>
<reference evidence="8" key="1">
    <citation type="journal article" date="2019" name="Int. J. Syst. Evol. Microbiol.">
        <title>The Global Catalogue of Microorganisms (GCM) 10K type strain sequencing project: providing services to taxonomists for standard genome sequencing and annotation.</title>
        <authorList>
            <consortium name="The Broad Institute Genomics Platform"/>
            <consortium name="The Broad Institute Genome Sequencing Center for Infectious Disease"/>
            <person name="Wu L."/>
            <person name="Ma J."/>
        </authorList>
    </citation>
    <scope>NUCLEOTIDE SEQUENCE [LARGE SCALE GENOMIC DNA]</scope>
    <source>
        <strain evidence="8">CGMCC 1.15928</strain>
    </source>
</reference>
<evidence type="ECO:0000256" key="4">
    <source>
        <dbReference type="ARBA" id="ARBA00023163"/>
    </source>
</evidence>